<name>A0AAD6JD04_9ROSI</name>
<comment type="caution">
    <text evidence="1">The sequence shown here is derived from an EMBL/GenBank/DDBJ whole genome shotgun (WGS) entry which is preliminary data.</text>
</comment>
<accession>A0AAD6JD04</accession>
<dbReference type="EMBL" id="JAPFFJ010000018">
    <property type="protein sequence ID" value="KAJ6402635.1"/>
    <property type="molecule type" value="Genomic_DNA"/>
</dbReference>
<dbReference type="AlphaFoldDB" id="A0AAD6JD04"/>
<evidence type="ECO:0000313" key="1">
    <source>
        <dbReference type="EMBL" id="KAJ6402635.1"/>
    </source>
</evidence>
<keyword evidence="2" id="KW-1185">Reference proteome</keyword>
<reference evidence="1 2" key="1">
    <citation type="journal article" date="2023" name="Int. J. Mol. Sci.">
        <title>De Novo Assembly and Annotation of 11 Diverse Shrub Willow (Salix) Genomes Reveals Novel Gene Organization in Sex-Linked Regions.</title>
        <authorList>
            <person name="Hyden B."/>
            <person name="Feng K."/>
            <person name="Yates T.B."/>
            <person name="Jawdy S."/>
            <person name="Cereghino C."/>
            <person name="Smart L.B."/>
            <person name="Muchero W."/>
        </authorList>
    </citation>
    <scope>NUCLEOTIDE SEQUENCE [LARGE SCALE GENOMIC DNA]</scope>
    <source>
        <tissue evidence="1">Shoot tip</tissue>
    </source>
</reference>
<sequence length="102" mass="11529">MLSLVCFKNKINMVLSPHLEQCVVNAVVENLRIYSLDVICARLDVSIPTAWTLLCHHGYALTARIFKCFIITTVNKLLFSIVYTLTRTFLEGTSTLIPILDI</sequence>
<evidence type="ECO:0000313" key="2">
    <source>
        <dbReference type="Proteomes" id="UP001162972"/>
    </source>
</evidence>
<proteinExistence type="predicted"/>
<dbReference type="Proteomes" id="UP001162972">
    <property type="component" value="Chromosome 4"/>
</dbReference>
<protein>
    <submittedName>
        <fullName evidence="1">Uncharacterized protein</fullName>
    </submittedName>
</protein>
<gene>
    <name evidence="1" type="ORF">OIU84_014690</name>
</gene>
<organism evidence="1 2">
    <name type="scientific">Salix udensis</name>
    <dbReference type="NCBI Taxonomy" id="889485"/>
    <lineage>
        <taxon>Eukaryota</taxon>
        <taxon>Viridiplantae</taxon>
        <taxon>Streptophyta</taxon>
        <taxon>Embryophyta</taxon>
        <taxon>Tracheophyta</taxon>
        <taxon>Spermatophyta</taxon>
        <taxon>Magnoliopsida</taxon>
        <taxon>eudicotyledons</taxon>
        <taxon>Gunneridae</taxon>
        <taxon>Pentapetalae</taxon>
        <taxon>rosids</taxon>
        <taxon>fabids</taxon>
        <taxon>Malpighiales</taxon>
        <taxon>Salicaceae</taxon>
        <taxon>Saliceae</taxon>
        <taxon>Salix</taxon>
    </lineage>
</organism>